<sequence>MDIIGWIAEQKIQEAQKEGQFDNLDGHGKPLQIKDLSHIPEDLRAGYIVLRNAGILPEPLQMKQEIVRLEQLLQACAAHNDDSRHSIRKQLSERRIRLQMLMEERGWTQSSAFLQYEAGIRNKLAEKETKQETE</sequence>
<evidence type="ECO:0000313" key="3">
    <source>
        <dbReference type="Proteomes" id="UP001207626"/>
    </source>
</evidence>
<gene>
    <name evidence="2" type="ORF">M5X09_02190</name>
</gene>
<feature type="domain" description="DnaJ homologue subfamily C member 28 conserved" evidence="1">
    <location>
        <begin position="7"/>
        <end position="73"/>
    </location>
</feature>
<protein>
    <submittedName>
        <fullName evidence="2">DUF1992 domain-containing protein</fullName>
    </submittedName>
</protein>
<evidence type="ECO:0000313" key="2">
    <source>
        <dbReference type="EMBL" id="MCY9518482.1"/>
    </source>
</evidence>
<reference evidence="2 3" key="1">
    <citation type="submission" date="2022-05" db="EMBL/GenBank/DDBJ databases">
        <title>Genome Sequencing of Bee-Associated Microbes.</title>
        <authorList>
            <person name="Dunlap C."/>
        </authorList>
    </citation>
    <scope>NUCLEOTIDE SEQUENCE [LARGE SCALE GENOMIC DNA]</scope>
    <source>
        <strain evidence="2 3">NRRL NRS-1438</strain>
    </source>
</reference>
<dbReference type="EMBL" id="JAMDLW010000001">
    <property type="protein sequence ID" value="MCY9518482.1"/>
    <property type="molecule type" value="Genomic_DNA"/>
</dbReference>
<proteinExistence type="predicted"/>
<accession>A0ABT4DM91</accession>
<dbReference type="InterPro" id="IPR018961">
    <property type="entry name" value="DnaJ_homolog_subfam-C_membr-28"/>
</dbReference>
<dbReference type="InterPro" id="IPR052573">
    <property type="entry name" value="DnaJ_C_subfamily_28"/>
</dbReference>
<comment type="caution">
    <text evidence="2">The sequence shown here is derived from an EMBL/GenBank/DDBJ whole genome shotgun (WGS) entry which is preliminary data.</text>
</comment>
<keyword evidence="3" id="KW-1185">Reference proteome</keyword>
<dbReference type="Proteomes" id="UP001207626">
    <property type="component" value="Unassembled WGS sequence"/>
</dbReference>
<evidence type="ECO:0000259" key="1">
    <source>
        <dbReference type="Pfam" id="PF09350"/>
    </source>
</evidence>
<dbReference type="RefSeq" id="WP_087432946.1">
    <property type="nucleotide sequence ID" value="NZ_JAMDLV010000038.1"/>
</dbReference>
<dbReference type="PANTHER" id="PTHR39158">
    <property type="entry name" value="OS08G0560600 PROTEIN"/>
    <property type="match status" value="1"/>
</dbReference>
<dbReference type="PANTHER" id="PTHR39158:SF1">
    <property type="entry name" value="DNAJ HOMOLOG SUBFAMILY C MEMBER 28"/>
    <property type="match status" value="1"/>
</dbReference>
<organism evidence="2 3">
    <name type="scientific">Paenibacillus apiarius</name>
    <dbReference type="NCBI Taxonomy" id="46240"/>
    <lineage>
        <taxon>Bacteria</taxon>
        <taxon>Bacillati</taxon>
        <taxon>Bacillota</taxon>
        <taxon>Bacilli</taxon>
        <taxon>Bacillales</taxon>
        <taxon>Paenibacillaceae</taxon>
        <taxon>Paenibacillus</taxon>
    </lineage>
</organism>
<name>A0ABT4DM91_9BACL</name>
<dbReference type="Pfam" id="PF09350">
    <property type="entry name" value="DJC28_CD"/>
    <property type="match status" value="1"/>
</dbReference>